<reference evidence="5" key="1">
    <citation type="submission" date="2010-07" db="EMBL/GenBank/DDBJ databases">
        <title>The genome sequence of Gaeumannomyces graminis var. tritici strain R3-111a-1.</title>
        <authorList>
            <consortium name="The Broad Institute Genome Sequencing Platform"/>
            <person name="Ma L.-J."/>
            <person name="Dead R."/>
            <person name="Young S."/>
            <person name="Zeng Q."/>
            <person name="Koehrsen M."/>
            <person name="Alvarado L."/>
            <person name="Berlin A."/>
            <person name="Chapman S.B."/>
            <person name="Chen Z."/>
            <person name="Freedman E."/>
            <person name="Gellesch M."/>
            <person name="Goldberg J."/>
            <person name="Griggs A."/>
            <person name="Gujja S."/>
            <person name="Heilman E.R."/>
            <person name="Heiman D."/>
            <person name="Hepburn T."/>
            <person name="Howarth C."/>
            <person name="Jen D."/>
            <person name="Larson L."/>
            <person name="Mehta T."/>
            <person name="Neiman D."/>
            <person name="Pearson M."/>
            <person name="Roberts A."/>
            <person name="Saif S."/>
            <person name="Shea T."/>
            <person name="Shenoy N."/>
            <person name="Sisk P."/>
            <person name="Stolte C."/>
            <person name="Sykes S."/>
            <person name="Walk T."/>
            <person name="White J."/>
            <person name="Yandava C."/>
            <person name="Haas B."/>
            <person name="Nusbaum C."/>
            <person name="Birren B."/>
        </authorList>
    </citation>
    <scope>NUCLEOTIDE SEQUENCE [LARGE SCALE GENOMIC DNA]</scope>
    <source>
        <strain evidence="5">R3-111a-1</strain>
    </source>
</reference>
<feature type="region of interest" description="Disordered" evidence="2">
    <location>
        <begin position="153"/>
        <end position="191"/>
    </location>
</feature>
<accession>J3NJR0</accession>
<dbReference type="eggNOG" id="ENOG502T6A7">
    <property type="taxonomic scope" value="Eukaryota"/>
</dbReference>
<dbReference type="RefSeq" id="XP_009217521.1">
    <property type="nucleotide sequence ID" value="XM_009219257.1"/>
</dbReference>
<reference evidence="3" key="3">
    <citation type="submission" date="2010-09" db="EMBL/GenBank/DDBJ databases">
        <title>Annotation of Gaeumannomyces graminis var. tritici R3-111a-1.</title>
        <authorList>
            <consortium name="The Broad Institute Genome Sequencing Platform"/>
            <person name="Ma L.-J."/>
            <person name="Dead R."/>
            <person name="Young S.K."/>
            <person name="Zeng Q."/>
            <person name="Gargeya S."/>
            <person name="Fitzgerald M."/>
            <person name="Haas B."/>
            <person name="Abouelleil A."/>
            <person name="Alvarado L."/>
            <person name="Arachchi H.M."/>
            <person name="Berlin A."/>
            <person name="Brown A."/>
            <person name="Chapman S.B."/>
            <person name="Chen Z."/>
            <person name="Dunbar C."/>
            <person name="Freedman E."/>
            <person name="Gearin G."/>
            <person name="Gellesch M."/>
            <person name="Goldberg J."/>
            <person name="Griggs A."/>
            <person name="Gujja S."/>
            <person name="Heiman D."/>
            <person name="Howarth C."/>
            <person name="Larson L."/>
            <person name="Lui A."/>
            <person name="MacDonald P.J.P."/>
            <person name="Mehta T."/>
            <person name="Montmayeur A."/>
            <person name="Murphy C."/>
            <person name="Neiman D."/>
            <person name="Pearson M."/>
            <person name="Priest M."/>
            <person name="Roberts A."/>
            <person name="Saif S."/>
            <person name="Shea T."/>
            <person name="Shenoy N."/>
            <person name="Sisk P."/>
            <person name="Stolte C."/>
            <person name="Sykes S."/>
            <person name="Yandava C."/>
            <person name="Wortman J."/>
            <person name="Nusbaum C."/>
            <person name="Birren B."/>
        </authorList>
    </citation>
    <scope>NUCLEOTIDE SEQUENCE</scope>
    <source>
        <strain evidence="3">R3-111a-1</strain>
    </source>
</reference>
<keyword evidence="1" id="KW-0175">Coiled coil</keyword>
<feature type="compositionally biased region" description="Basic residues" evidence="2">
    <location>
        <begin position="421"/>
        <end position="431"/>
    </location>
</feature>
<dbReference type="Proteomes" id="UP000006039">
    <property type="component" value="Unassembled WGS sequence"/>
</dbReference>
<feature type="coiled-coil region" evidence="1">
    <location>
        <begin position="194"/>
        <end position="221"/>
    </location>
</feature>
<feature type="region of interest" description="Disordered" evidence="2">
    <location>
        <begin position="1"/>
        <end position="52"/>
    </location>
</feature>
<feature type="region of interest" description="Disordered" evidence="2">
    <location>
        <begin position="352"/>
        <end position="456"/>
    </location>
</feature>
<dbReference type="AlphaFoldDB" id="J3NJR0"/>
<feature type="compositionally biased region" description="Low complexity" evidence="2">
    <location>
        <begin position="352"/>
        <end position="378"/>
    </location>
</feature>
<reference evidence="4" key="4">
    <citation type="journal article" date="2015" name="G3 (Bethesda)">
        <title>Genome sequences of three phytopathogenic species of the Magnaporthaceae family of fungi.</title>
        <authorList>
            <person name="Okagaki L.H."/>
            <person name="Nunes C.C."/>
            <person name="Sailsbery J."/>
            <person name="Clay B."/>
            <person name="Brown D."/>
            <person name="John T."/>
            <person name="Oh Y."/>
            <person name="Young N."/>
            <person name="Fitzgerald M."/>
            <person name="Haas B.J."/>
            <person name="Zeng Q."/>
            <person name="Young S."/>
            <person name="Adiconis X."/>
            <person name="Fan L."/>
            <person name="Levin J.Z."/>
            <person name="Mitchell T.K."/>
            <person name="Okubara P.A."/>
            <person name="Farman M.L."/>
            <person name="Kohn L.M."/>
            <person name="Birren B."/>
            <person name="Ma L.-J."/>
            <person name="Dean R.A."/>
        </authorList>
    </citation>
    <scope>NUCLEOTIDE SEQUENCE</scope>
    <source>
        <strain evidence="4">R3-111a-1</strain>
    </source>
</reference>
<feature type="compositionally biased region" description="Polar residues" evidence="2">
    <location>
        <begin position="400"/>
        <end position="413"/>
    </location>
</feature>
<dbReference type="OrthoDB" id="10581433at2759"/>
<proteinExistence type="predicted"/>
<evidence type="ECO:0000313" key="4">
    <source>
        <dbReference type="EnsemblFungi" id="EJT81512"/>
    </source>
</evidence>
<dbReference type="EMBL" id="GL385395">
    <property type="protein sequence ID" value="EJT81512.1"/>
    <property type="molecule type" value="Genomic_DNA"/>
</dbReference>
<feature type="compositionally biased region" description="Basic and acidic residues" evidence="2">
    <location>
        <begin position="153"/>
        <end position="166"/>
    </location>
</feature>
<sequence>MAAHIWRSMSSYLASSSPGAPHSNDQTMRPHPPSPAPAPPPSSPSSAGAATAAASSVGYATCALVFTGIQAARRDFEEAMERERARRAADVGASEEAARRRAEDLAAQALRTLKADLAAGFREREEVLEARVVAREEALETRLARLEAEAEAEARRRRAGSDRDAGDGPGMTVQQQQHPGGGGSGEEKATAAQLADLSVRLEALQARVEASARDCRQYTDRELGGALRRGGPDADRRWEDTQGQEQRLASLEAAMAETADRNHDSVVLLSRDCAGLEVVIAENSRRYSHDMELLRRDCASLEAVVVDNDRRHVGNVEQLRRDCGRAGRRCAATEERIASLQRRLDEHVARLLQPQDQQRQQEPRGAPSRPESVRSSSPAIYQSPESTCADVAPASPPPSQTAQELPTPETSGACSDDRPKTKPARARRPRNRSALTKELKSLSTGDKGRGGLPSRDLGHCTIPELFFTFDRRYRHQKPSPEHRFVREFLRSVHELLAEHDRTRLEAGFLDSQRGVFQRRQAGESLWCGISAKWHDVRFCMWSFQEVRDVLIPDRP</sequence>
<evidence type="ECO:0000313" key="5">
    <source>
        <dbReference type="Proteomes" id="UP000006039"/>
    </source>
</evidence>
<dbReference type="VEuPathDB" id="FungiDB:GGTG_01490"/>
<reference evidence="3" key="2">
    <citation type="submission" date="2010-07" db="EMBL/GenBank/DDBJ databases">
        <authorList>
            <consortium name="The Broad Institute Genome Sequencing Platform"/>
            <consortium name="Broad Institute Genome Sequencing Center for Infectious Disease"/>
            <person name="Ma L.-J."/>
            <person name="Dead R."/>
            <person name="Young S."/>
            <person name="Zeng Q."/>
            <person name="Koehrsen M."/>
            <person name="Alvarado L."/>
            <person name="Berlin A."/>
            <person name="Chapman S.B."/>
            <person name="Chen Z."/>
            <person name="Freedman E."/>
            <person name="Gellesch M."/>
            <person name="Goldberg J."/>
            <person name="Griggs A."/>
            <person name="Gujja S."/>
            <person name="Heilman E.R."/>
            <person name="Heiman D."/>
            <person name="Hepburn T."/>
            <person name="Howarth C."/>
            <person name="Jen D."/>
            <person name="Larson L."/>
            <person name="Mehta T."/>
            <person name="Neiman D."/>
            <person name="Pearson M."/>
            <person name="Roberts A."/>
            <person name="Saif S."/>
            <person name="Shea T."/>
            <person name="Shenoy N."/>
            <person name="Sisk P."/>
            <person name="Stolte C."/>
            <person name="Sykes S."/>
            <person name="Walk T."/>
            <person name="White J."/>
            <person name="Yandava C."/>
            <person name="Haas B."/>
            <person name="Nusbaum C."/>
            <person name="Birren B."/>
        </authorList>
    </citation>
    <scope>NUCLEOTIDE SEQUENCE</scope>
    <source>
        <strain evidence="3">R3-111a-1</strain>
    </source>
</reference>
<organism evidence="3">
    <name type="scientific">Gaeumannomyces tritici (strain R3-111a-1)</name>
    <name type="common">Wheat and barley take-all root rot fungus</name>
    <name type="synonym">Gaeumannomyces graminis var. tritici</name>
    <dbReference type="NCBI Taxonomy" id="644352"/>
    <lineage>
        <taxon>Eukaryota</taxon>
        <taxon>Fungi</taxon>
        <taxon>Dikarya</taxon>
        <taxon>Ascomycota</taxon>
        <taxon>Pezizomycotina</taxon>
        <taxon>Sordariomycetes</taxon>
        <taxon>Sordariomycetidae</taxon>
        <taxon>Magnaporthales</taxon>
        <taxon>Magnaporthaceae</taxon>
        <taxon>Gaeumannomyces</taxon>
    </lineage>
</organism>
<evidence type="ECO:0000313" key="3">
    <source>
        <dbReference type="EMBL" id="EJT81512.1"/>
    </source>
</evidence>
<protein>
    <submittedName>
        <fullName evidence="3 4">Uncharacterized protein</fullName>
    </submittedName>
</protein>
<evidence type="ECO:0000256" key="2">
    <source>
        <dbReference type="SAM" id="MobiDB-lite"/>
    </source>
</evidence>
<evidence type="ECO:0000256" key="1">
    <source>
        <dbReference type="SAM" id="Coils"/>
    </source>
</evidence>
<dbReference type="HOGENOM" id="CLU_490930_0_0_1"/>
<keyword evidence="5" id="KW-1185">Reference proteome</keyword>
<dbReference type="GeneID" id="20341948"/>
<name>J3NJR0_GAET3</name>
<reference evidence="4" key="5">
    <citation type="submission" date="2018-04" db="UniProtKB">
        <authorList>
            <consortium name="EnsemblFungi"/>
        </authorList>
    </citation>
    <scope>IDENTIFICATION</scope>
    <source>
        <strain evidence="4">R3-111a-1</strain>
    </source>
</reference>
<feature type="compositionally biased region" description="Pro residues" evidence="2">
    <location>
        <begin position="30"/>
        <end position="43"/>
    </location>
</feature>
<gene>
    <name evidence="4" type="primary">20341948</name>
    <name evidence="3" type="ORF">GGTG_01490</name>
</gene>
<dbReference type="EnsemblFungi" id="EJT81512">
    <property type="protein sequence ID" value="EJT81512"/>
    <property type="gene ID" value="GGTG_01490"/>
</dbReference>
<feature type="compositionally biased region" description="Polar residues" evidence="2">
    <location>
        <begin position="8"/>
        <end position="27"/>
    </location>
</feature>